<dbReference type="EMBL" id="FQXV01000001">
    <property type="protein sequence ID" value="SHH58979.1"/>
    <property type="molecule type" value="Genomic_DNA"/>
</dbReference>
<dbReference type="PANTHER" id="PTHR30330:SF3">
    <property type="entry name" value="TRANSCRIPTIONAL REGULATOR, LRP FAMILY"/>
    <property type="match status" value="1"/>
</dbReference>
<reference evidence="9 10" key="1">
    <citation type="submission" date="2016-11" db="EMBL/GenBank/DDBJ databases">
        <authorList>
            <person name="Jaros S."/>
            <person name="Januszkiewicz K."/>
            <person name="Wedrychowicz H."/>
        </authorList>
    </citation>
    <scope>NUCLEOTIDE SEQUENCE [LARGE SCALE GENOMIC DNA]</scope>
    <source>
        <strain evidence="9 10">DSM 10068</strain>
    </source>
</reference>
<keyword evidence="10" id="KW-1185">Reference proteome</keyword>
<evidence type="ECO:0000256" key="2">
    <source>
        <dbReference type="ARBA" id="ARBA00009261"/>
    </source>
</evidence>
<evidence type="ECO:0000256" key="3">
    <source>
        <dbReference type="ARBA" id="ARBA00022448"/>
    </source>
</evidence>
<evidence type="ECO:0000256" key="5">
    <source>
        <dbReference type="ARBA" id="ARBA00022692"/>
    </source>
</evidence>
<feature type="transmembrane region" description="Helical" evidence="8">
    <location>
        <begin position="196"/>
        <end position="214"/>
    </location>
</feature>
<dbReference type="InterPro" id="IPR001463">
    <property type="entry name" value="Na/Ala_symport"/>
</dbReference>
<comment type="similarity">
    <text evidence="2 8">Belongs to the alanine or glycine:cation symporter (AGCS) (TC 2.A.25) family.</text>
</comment>
<dbReference type="OrthoDB" id="9804874at2"/>
<sequence length="475" mass="50311">MEWLKELNEAISGLVWGIPMLALIVGVGVYLSFRTHFVQIFRFRYAMKNTIGKAFSKQKSSKGDVTPFQALTTALASTVGTGNIAGITSAVTLGGAGSIFWLWVSAVIGMCTKYAEVVLAVRFRERNKAGEWAGGPMYYIKNGLGKNFEWLAAVFCVFGAVAAFGVGNAVQVGNMTGSINSAVQAFIPGAGQYKSTINLTVGIIVALLTALTLFGGIKRIGRVTEVLVPLMAAVYIIASLVVIVVNIDCLGAVFAKIFNDAFSPAAAAGGAAGISVRTAVSWGFRRGVFSNEAGLGSAPIAHATTSETNPVKQGMFGIFEVFLDTIVMCTITGLTLLMSGIDINYGSNGSIALNISAFATVFGGKAAGVIIAVGMSMFALATVLGWSLYGVRCAEYLFGSRSIPVYQFVYVLVTVAGATLDLDFIWQVADTLNGLMAIPNLIAVLALSGVVVKLTREHFDRLDRQGNDKSLYRRR</sequence>
<evidence type="ECO:0000256" key="8">
    <source>
        <dbReference type="RuleBase" id="RU363064"/>
    </source>
</evidence>
<feature type="transmembrane region" description="Helical" evidence="8">
    <location>
        <begin position="13"/>
        <end position="33"/>
    </location>
</feature>
<evidence type="ECO:0000256" key="4">
    <source>
        <dbReference type="ARBA" id="ARBA00022475"/>
    </source>
</evidence>
<feature type="transmembrane region" description="Helical" evidence="8">
    <location>
        <begin position="403"/>
        <end position="426"/>
    </location>
</feature>
<keyword evidence="7 8" id="KW-0472">Membrane</keyword>
<dbReference type="GO" id="GO:0005283">
    <property type="term" value="F:amino acid:sodium symporter activity"/>
    <property type="evidence" value="ECO:0007669"/>
    <property type="project" value="InterPro"/>
</dbReference>
<comment type="subcellular location">
    <subcellularLocation>
        <location evidence="1 8">Cell membrane</location>
        <topology evidence="1 8">Multi-pass membrane protein</topology>
    </subcellularLocation>
</comment>
<feature type="transmembrane region" description="Helical" evidence="8">
    <location>
        <begin position="321"/>
        <end position="346"/>
    </location>
</feature>
<proteinExistence type="inferred from homology"/>
<gene>
    <name evidence="9" type="ORF">SAMN02745823_00392</name>
</gene>
<feature type="transmembrane region" description="Helical" evidence="8">
    <location>
        <begin position="150"/>
        <end position="170"/>
    </location>
</feature>
<keyword evidence="3 8" id="KW-0813">Transport</keyword>
<protein>
    <submittedName>
        <fullName evidence="9">Alanine or glycine:cation symporter, AGCS family</fullName>
    </submittedName>
</protein>
<dbReference type="GO" id="GO:0005886">
    <property type="term" value="C:plasma membrane"/>
    <property type="evidence" value="ECO:0007669"/>
    <property type="project" value="UniProtKB-SubCell"/>
</dbReference>
<dbReference type="Pfam" id="PF01235">
    <property type="entry name" value="Na_Ala_symp"/>
    <property type="match status" value="1"/>
</dbReference>
<evidence type="ECO:0000313" key="10">
    <source>
        <dbReference type="Proteomes" id="UP000183995"/>
    </source>
</evidence>
<dbReference type="PRINTS" id="PR00175">
    <property type="entry name" value="NAALASMPORT"/>
</dbReference>
<feature type="transmembrane region" description="Helical" evidence="8">
    <location>
        <begin position="226"/>
        <end position="255"/>
    </location>
</feature>
<dbReference type="RefSeq" id="WP_073075947.1">
    <property type="nucleotide sequence ID" value="NZ_FQXV01000001.1"/>
</dbReference>
<evidence type="ECO:0000313" key="9">
    <source>
        <dbReference type="EMBL" id="SHH58979.1"/>
    </source>
</evidence>
<keyword evidence="5 8" id="KW-0812">Transmembrane</keyword>
<dbReference type="Gene3D" id="1.20.1740.10">
    <property type="entry name" value="Amino acid/polyamine transporter I"/>
    <property type="match status" value="1"/>
</dbReference>
<keyword evidence="6 8" id="KW-1133">Transmembrane helix</keyword>
<evidence type="ECO:0000256" key="6">
    <source>
        <dbReference type="ARBA" id="ARBA00022989"/>
    </source>
</evidence>
<evidence type="ECO:0000256" key="1">
    <source>
        <dbReference type="ARBA" id="ARBA00004651"/>
    </source>
</evidence>
<dbReference type="Proteomes" id="UP000183995">
    <property type="component" value="Unassembled WGS sequence"/>
</dbReference>
<keyword evidence="4 8" id="KW-1003">Cell membrane</keyword>
<keyword evidence="8" id="KW-0769">Symport</keyword>
<dbReference type="AlphaFoldDB" id="A0A1M5U7P8"/>
<organism evidence="9 10">
    <name type="scientific">Sporobacter termitidis DSM 10068</name>
    <dbReference type="NCBI Taxonomy" id="1123282"/>
    <lineage>
        <taxon>Bacteria</taxon>
        <taxon>Bacillati</taxon>
        <taxon>Bacillota</taxon>
        <taxon>Clostridia</taxon>
        <taxon>Eubacteriales</taxon>
        <taxon>Oscillospiraceae</taxon>
        <taxon>Sporobacter</taxon>
    </lineage>
</organism>
<dbReference type="PANTHER" id="PTHR30330">
    <property type="entry name" value="AGSS FAMILY TRANSPORTER, SODIUM-ALANINE"/>
    <property type="match status" value="1"/>
</dbReference>
<dbReference type="STRING" id="1123282.SAMN02745823_00392"/>
<name>A0A1M5U7P8_9FIRM</name>
<feature type="transmembrane region" description="Helical" evidence="8">
    <location>
        <begin position="366"/>
        <end position="391"/>
    </location>
</feature>
<dbReference type="NCBIfam" id="TIGR00835">
    <property type="entry name" value="agcS"/>
    <property type="match status" value="1"/>
</dbReference>
<evidence type="ECO:0000256" key="7">
    <source>
        <dbReference type="ARBA" id="ARBA00023136"/>
    </source>
</evidence>
<feature type="transmembrane region" description="Helical" evidence="8">
    <location>
        <begin position="432"/>
        <end position="452"/>
    </location>
</feature>
<accession>A0A1M5U7P8</accession>